<reference evidence="2" key="1">
    <citation type="submission" date="2018-11" db="EMBL/GenBank/DDBJ databases">
        <authorList>
            <consortium name="Genoscope - CEA"/>
            <person name="William W."/>
        </authorList>
    </citation>
    <scope>NUCLEOTIDE SEQUENCE</scope>
</reference>
<dbReference type="Pfam" id="PF10178">
    <property type="entry name" value="PAC3"/>
    <property type="match status" value="1"/>
</dbReference>
<dbReference type="InterPro" id="IPR018788">
    <property type="entry name" value="Proteasome_assmbl_chp_3"/>
</dbReference>
<dbReference type="GO" id="GO:0043248">
    <property type="term" value="P:proteasome assembly"/>
    <property type="evidence" value="ECO:0007669"/>
    <property type="project" value="InterPro"/>
</dbReference>
<dbReference type="InterPro" id="IPR053720">
    <property type="entry name" value="Psm_Assembly_Chaperone"/>
</dbReference>
<accession>A0A3P6CM19</accession>
<dbReference type="PANTHER" id="PTHR31051:SF1">
    <property type="entry name" value="PROTEASOME ASSEMBLY CHAPERONE 3"/>
    <property type="match status" value="1"/>
</dbReference>
<name>A0A3P6CM19_BRACM</name>
<feature type="non-terminal residue" evidence="2">
    <location>
        <position position="118"/>
    </location>
</feature>
<evidence type="ECO:0000313" key="2">
    <source>
        <dbReference type="EMBL" id="VDD19583.1"/>
    </source>
</evidence>
<dbReference type="Gene3D" id="3.30.230.90">
    <property type="match status" value="1"/>
</dbReference>
<proteinExistence type="predicted"/>
<dbReference type="EMBL" id="LR031577">
    <property type="protein sequence ID" value="VDD19583.1"/>
    <property type="molecule type" value="Genomic_DNA"/>
</dbReference>
<dbReference type="EMBL" id="LS974626">
    <property type="protein sequence ID" value="CAG7911250.1"/>
    <property type="molecule type" value="Genomic_DNA"/>
</dbReference>
<dbReference type="Gramene" id="A10p24960.2_BraZ1">
    <property type="protein sequence ID" value="A10p24960.2_BraZ1.CDS"/>
    <property type="gene ID" value="A10g24960.2_BraZ1"/>
</dbReference>
<dbReference type="Proteomes" id="UP000694005">
    <property type="component" value="Chromosome A10"/>
</dbReference>
<evidence type="ECO:0000313" key="1">
    <source>
        <dbReference type="EMBL" id="CAG7911250.1"/>
    </source>
</evidence>
<organism evidence="2">
    <name type="scientific">Brassica campestris</name>
    <name type="common">Field mustard</name>
    <dbReference type="NCBI Taxonomy" id="3711"/>
    <lineage>
        <taxon>Eukaryota</taxon>
        <taxon>Viridiplantae</taxon>
        <taxon>Streptophyta</taxon>
        <taxon>Embryophyta</taxon>
        <taxon>Tracheophyta</taxon>
        <taxon>Spermatophyta</taxon>
        <taxon>Magnoliopsida</taxon>
        <taxon>eudicotyledons</taxon>
        <taxon>Gunneridae</taxon>
        <taxon>Pentapetalae</taxon>
        <taxon>rosids</taxon>
        <taxon>malvids</taxon>
        <taxon>Brassicales</taxon>
        <taxon>Brassicaceae</taxon>
        <taxon>Brassiceae</taxon>
        <taxon>Brassica</taxon>
    </lineage>
</organism>
<dbReference type="PANTHER" id="PTHR31051">
    <property type="entry name" value="PROTEASOME ASSEMBLY CHAPERONE 3"/>
    <property type="match status" value="1"/>
</dbReference>
<sequence length="118" mass="13002">KGNKTEIVICSYDDHILVISTQIGAMGTILHARKEEGMSNLRLTYAHYIVKPMLVATARRLIDHISSHVPSKLLILSLGLNDHSSVLAHFLGNIDLIMGKVCIKPMILRDSVCPFIVG</sequence>
<dbReference type="AlphaFoldDB" id="A0A3P6CM19"/>
<gene>
    <name evidence="2" type="ORF">BRAA10T44460Z</name>
    <name evidence="1" type="ORF">BRAPAZ1V2_A10P24960.2</name>
</gene>
<protein>
    <submittedName>
        <fullName evidence="1">Uncharacterized protein</fullName>
    </submittedName>
</protein>
<feature type="non-terminal residue" evidence="2">
    <location>
        <position position="1"/>
    </location>
</feature>